<evidence type="ECO:0008006" key="4">
    <source>
        <dbReference type="Google" id="ProtNLM"/>
    </source>
</evidence>
<evidence type="ECO:0000313" key="3">
    <source>
        <dbReference type="Proteomes" id="UP000597762"/>
    </source>
</evidence>
<proteinExistence type="predicted"/>
<gene>
    <name evidence="2" type="ORF">SPHA_74654</name>
</gene>
<evidence type="ECO:0000256" key="1">
    <source>
        <dbReference type="SAM" id="Phobius"/>
    </source>
</evidence>
<name>A0A812ELJ6_ACAPH</name>
<organism evidence="2 3">
    <name type="scientific">Acanthosepion pharaonis</name>
    <name type="common">Pharaoh cuttlefish</name>
    <name type="synonym">Sepia pharaonis</name>
    <dbReference type="NCBI Taxonomy" id="158019"/>
    <lineage>
        <taxon>Eukaryota</taxon>
        <taxon>Metazoa</taxon>
        <taxon>Spiralia</taxon>
        <taxon>Lophotrochozoa</taxon>
        <taxon>Mollusca</taxon>
        <taxon>Cephalopoda</taxon>
        <taxon>Coleoidea</taxon>
        <taxon>Decapodiformes</taxon>
        <taxon>Sepiida</taxon>
        <taxon>Sepiina</taxon>
        <taxon>Sepiidae</taxon>
        <taxon>Acanthosepion</taxon>
    </lineage>
</organism>
<keyword evidence="1" id="KW-0812">Transmembrane</keyword>
<sequence>MEEAGGKGTLFFLSSPLIFFSSFHLHFSLLKLPTSNSVGDSWLSFSSPSLSFLSAYLIPLVFLLISVSLYFTLTLSTPPSLRPSFFLLLFPSPSFCAESLVDRECRYEEEEKYIMVRLPRPLTANLSFFLSFFLSIFLSFFYLPSFVKKYYIPYF</sequence>
<accession>A0A812ELJ6</accession>
<keyword evidence="3" id="KW-1185">Reference proteome</keyword>
<feature type="transmembrane region" description="Helical" evidence="1">
    <location>
        <begin position="122"/>
        <end position="143"/>
    </location>
</feature>
<evidence type="ECO:0000313" key="2">
    <source>
        <dbReference type="EMBL" id="CAE1324981.1"/>
    </source>
</evidence>
<keyword evidence="1" id="KW-0472">Membrane</keyword>
<dbReference type="AlphaFoldDB" id="A0A812ELJ6"/>
<dbReference type="EMBL" id="CAHIKZ030005435">
    <property type="protein sequence ID" value="CAE1324981.1"/>
    <property type="molecule type" value="Genomic_DNA"/>
</dbReference>
<feature type="transmembrane region" description="Helical" evidence="1">
    <location>
        <begin position="12"/>
        <end position="30"/>
    </location>
</feature>
<dbReference type="Proteomes" id="UP000597762">
    <property type="component" value="Unassembled WGS sequence"/>
</dbReference>
<reference evidence="2" key="1">
    <citation type="submission" date="2021-01" db="EMBL/GenBank/DDBJ databases">
        <authorList>
            <person name="Li R."/>
            <person name="Bekaert M."/>
        </authorList>
    </citation>
    <scope>NUCLEOTIDE SEQUENCE</scope>
    <source>
        <strain evidence="2">Farmed</strain>
    </source>
</reference>
<keyword evidence="1" id="KW-1133">Transmembrane helix</keyword>
<feature type="transmembrane region" description="Helical" evidence="1">
    <location>
        <begin position="50"/>
        <end position="71"/>
    </location>
</feature>
<comment type="caution">
    <text evidence="2">The sequence shown here is derived from an EMBL/GenBank/DDBJ whole genome shotgun (WGS) entry which is preliminary data.</text>
</comment>
<protein>
    <recommendedName>
        <fullName evidence="4">Transmembrane protein</fullName>
    </recommendedName>
</protein>